<evidence type="ECO:0000256" key="1">
    <source>
        <dbReference type="SAM" id="MobiDB-lite"/>
    </source>
</evidence>
<protein>
    <submittedName>
        <fullName evidence="2">Uncharacterized protein</fullName>
    </submittedName>
</protein>
<evidence type="ECO:0000313" key="2">
    <source>
        <dbReference type="EMBL" id="OIV95424.1"/>
    </source>
</evidence>
<feature type="region of interest" description="Disordered" evidence="1">
    <location>
        <begin position="1"/>
        <end position="28"/>
    </location>
</feature>
<dbReference type="EMBL" id="CM007376">
    <property type="protein sequence ID" value="OIV95424.1"/>
    <property type="molecule type" value="Genomic_DNA"/>
</dbReference>
<dbReference type="AlphaFoldDB" id="A0A4P1QVJ7"/>
<reference evidence="2 3" key="1">
    <citation type="journal article" date="2017" name="Plant Biotechnol. J.">
        <title>A comprehensive draft genome sequence for lupin (Lupinus angustifolius), an emerging health food: insights into plant-microbe interactions and legume evolution.</title>
        <authorList>
            <person name="Hane J.K."/>
            <person name="Ming Y."/>
            <person name="Kamphuis L.G."/>
            <person name="Nelson M.N."/>
            <person name="Garg G."/>
            <person name="Atkins C.A."/>
            <person name="Bayer P.E."/>
            <person name="Bravo A."/>
            <person name="Bringans S."/>
            <person name="Cannon S."/>
            <person name="Edwards D."/>
            <person name="Foley R."/>
            <person name="Gao L.L."/>
            <person name="Harrison M.J."/>
            <person name="Huang W."/>
            <person name="Hurgobin B."/>
            <person name="Li S."/>
            <person name="Liu C.W."/>
            <person name="McGrath A."/>
            <person name="Morahan G."/>
            <person name="Murray J."/>
            <person name="Weller J."/>
            <person name="Jian J."/>
            <person name="Singh K.B."/>
        </authorList>
    </citation>
    <scope>NUCLEOTIDE SEQUENCE [LARGE SCALE GENOMIC DNA]</scope>
    <source>
        <strain evidence="3">cv. Tanjil</strain>
        <tissue evidence="2">Whole plant</tissue>
    </source>
</reference>
<evidence type="ECO:0000313" key="3">
    <source>
        <dbReference type="Proteomes" id="UP000188354"/>
    </source>
</evidence>
<accession>A0A4P1QVJ7</accession>
<keyword evidence="3" id="KW-1185">Reference proteome</keyword>
<proteinExistence type="predicted"/>
<sequence length="64" mass="7235">MPAETPLHGGEPQWLSREPPWFSEDTPTIARRPRSSYFGQLCLTTMVPSSRRDVISLSGMVMSR</sequence>
<dbReference type="Proteomes" id="UP000188354">
    <property type="component" value="Chromosome LG16"/>
</dbReference>
<name>A0A4P1QVJ7_LUPAN</name>
<dbReference type="Gramene" id="OIV95424">
    <property type="protein sequence ID" value="OIV95424"/>
    <property type="gene ID" value="TanjilG_06886"/>
</dbReference>
<gene>
    <name evidence="2" type="ORF">TanjilG_06886</name>
</gene>
<organism evidence="2 3">
    <name type="scientific">Lupinus angustifolius</name>
    <name type="common">Narrow-leaved blue lupine</name>
    <dbReference type="NCBI Taxonomy" id="3871"/>
    <lineage>
        <taxon>Eukaryota</taxon>
        <taxon>Viridiplantae</taxon>
        <taxon>Streptophyta</taxon>
        <taxon>Embryophyta</taxon>
        <taxon>Tracheophyta</taxon>
        <taxon>Spermatophyta</taxon>
        <taxon>Magnoliopsida</taxon>
        <taxon>eudicotyledons</taxon>
        <taxon>Gunneridae</taxon>
        <taxon>Pentapetalae</taxon>
        <taxon>rosids</taxon>
        <taxon>fabids</taxon>
        <taxon>Fabales</taxon>
        <taxon>Fabaceae</taxon>
        <taxon>Papilionoideae</taxon>
        <taxon>50 kb inversion clade</taxon>
        <taxon>genistoids sensu lato</taxon>
        <taxon>core genistoids</taxon>
        <taxon>Genisteae</taxon>
        <taxon>Lupinus</taxon>
    </lineage>
</organism>